<evidence type="ECO:0000256" key="13">
    <source>
        <dbReference type="PIRNR" id="PIRNR006769"/>
    </source>
</evidence>
<evidence type="ECO:0000256" key="2">
    <source>
        <dbReference type="ARBA" id="ARBA00004882"/>
    </source>
</evidence>
<feature type="active site" description="Proton donor" evidence="14">
    <location>
        <position position="57"/>
    </location>
</feature>
<dbReference type="Gene3D" id="3.40.430.10">
    <property type="entry name" value="Dihydrofolate Reductase, subunit A"/>
    <property type="match status" value="1"/>
</dbReference>
<dbReference type="SUPFAM" id="SSF53927">
    <property type="entry name" value="Cytidine deaminase-like"/>
    <property type="match status" value="1"/>
</dbReference>
<feature type="binding site" evidence="16">
    <location>
        <position position="80"/>
    </location>
    <ligand>
        <name>Zn(2+)</name>
        <dbReference type="ChEBI" id="CHEBI:29105"/>
        <note>catalytic</note>
    </ligand>
</feature>
<reference evidence="19" key="1">
    <citation type="submission" date="2016-08" db="EMBL/GenBank/DDBJ databases">
        <authorList>
            <person name="Varghese N."/>
            <person name="Submissions Spin"/>
        </authorList>
    </citation>
    <scope>NUCLEOTIDE SEQUENCE [LARGE SCALE GENOMIC DNA]</scope>
    <source>
        <strain evidence="19">R-53144</strain>
    </source>
</reference>
<dbReference type="Pfam" id="PF01872">
    <property type="entry name" value="RibD_C"/>
    <property type="match status" value="1"/>
</dbReference>
<proteinExistence type="inferred from homology"/>
<feature type="binding site" evidence="15">
    <location>
        <position position="239"/>
    </location>
    <ligand>
        <name>NADP(+)</name>
        <dbReference type="ChEBI" id="CHEBI:58349"/>
    </ligand>
</feature>
<dbReference type="Proteomes" id="UP000199698">
    <property type="component" value="Unassembled WGS sequence"/>
</dbReference>
<dbReference type="InterPro" id="IPR024072">
    <property type="entry name" value="DHFR-like_dom_sf"/>
</dbReference>
<dbReference type="STRING" id="1798183.GA0061080_102710"/>
<feature type="binding site" evidence="15">
    <location>
        <position position="212"/>
    </location>
    <ligand>
        <name>substrate</name>
    </ligand>
</feature>
<dbReference type="NCBIfam" id="TIGR00326">
    <property type="entry name" value="eubact_ribD"/>
    <property type="match status" value="1"/>
</dbReference>
<dbReference type="SUPFAM" id="SSF53597">
    <property type="entry name" value="Dihydrofolate reductase-like"/>
    <property type="match status" value="1"/>
</dbReference>
<dbReference type="EC" id="3.5.4.26" evidence="13"/>
<evidence type="ECO:0000256" key="16">
    <source>
        <dbReference type="PIRSR" id="PIRSR006769-3"/>
    </source>
</evidence>
<dbReference type="NCBIfam" id="TIGR00227">
    <property type="entry name" value="ribD_Cterm"/>
    <property type="match status" value="1"/>
</dbReference>
<feature type="binding site" evidence="15">
    <location>
        <position position="159"/>
    </location>
    <ligand>
        <name>NADP(+)</name>
        <dbReference type="ChEBI" id="CHEBI:58349"/>
    </ligand>
</feature>
<comment type="cofactor">
    <cofactor evidence="13 16">
        <name>Zn(2+)</name>
        <dbReference type="ChEBI" id="CHEBI:29105"/>
    </cofactor>
    <text evidence="13 16">Binds 1 zinc ion.</text>
</comment>
<evidence type="ECO:0000256" key="7">
    <source>
        <dbReference type="ARBA" id="ARBA00022723"/>
    </source>
</evidence>
<evidence type="ECO:0000256" key="6">
    <source>
        <dbReference type="ARBA" id="ARBA00022619"/>
    </source>
</evidence>
<evidence type="ECO:0000259" key="17">
    <source>
        <dbReference type="PROSITE" id="PS51747"/>
    </source>
</evidence>
<feature type="binding site" evidence="15">
    <location>
        <position position="209"/>
    </location>
    <ligand>
        <name>substrate</name>
    </ligand>
</feature>
<accession>A0A1C4BZY8</accession>
<feature type="binding site" evidence="15">
    <location>
        <position position="205"/>
    </location>
    <ligand>
        <name>NADP(+)</name>
        <dbReference type="ChEBI" id="CHEBI:58349"/>
    </ligand>
</feature>
<comment type="catalytic activity">
    <reaction evidence="13">
        <text>2,5-diamino-6-hydroxy-4-(5-phosphoribosylamino)-pyrimidine + H2O + H(+) = 5-amino-6-(5-phospho-D-ribosylamino)uracil + NH4(+)</text>
        <dbReference type="Rhea" id="RHEA:21868"/>
        <dbReference type="ChEBI" id="CHEBI:15377"/>
        <dbReference type="ChEBI" id="CHEBI:15378"/>
        <dbReference type="ChEBI" id="CHEBI:28938"/>
        <dbReference type="ChEBI" id="CHEBI:58453"/>
        <dbReference type="ChEBI" id="CHEBI:58614"/>
        <dbReference type="EC" id="3.5.4.26"/>
    </reaction>
</comment>
<feature type="binding site" evidence="15">
    <location>
        <position position="189"/>
    </location>
    <ligand>
        <name>substrate</name>
    </ligand>
</feature>
<feature type="binding site" evidence="15">
    <location>
        <begin position="305"/>
        <end position="311"/>
    </location>
    <ligand>
        <name>NADP(+)</name>
        <dbReference type="ChEBI" id="CHEBI:58349"/>
    </ligand>
</feature>
<dbReference type="PANTHER" id="PTHR38011:SF7">
    <property type="entry name" value="2,5-DIAMINO-6-RIBOSYLAMINO-4(3H)-PYRIMIDINONE 5'-PHOSPHATE REDUCTASE"/>
    <property type="match status" value="1"/>
</dbReference>
<evidence type="ECO:0000256" key="4">
    <source>
        <dbReference type="ARBA" id="ARBA00005259"/>
    </source>
</evidence>
<dbReference type="PROSITE" id="PS00903">
    <property type="entry name" value="CYT_DCMP_DEAMINASES_1"/>
    <property type="match status" value="1"/>
</dbReference>
<dbReference type="PIRSF" id="PIRSF006769">
    <property type="entry name" value="RibD"/>
    <property type="match status" value="1"/>
</dbReference>
<dbReference type="FunFam" id="3.40.140.10:FF:000025">
    <property type="entry name" value="Riboflavin biosynthesis protein RibD"/>
    <property type="match status" value="1"/>
</dbReference>
<feature type="binding site" evidence="15">
    <location>
        <position position="175"/>
    </location>
    <ligand>
        <name>NADP(+)</name>
        <dbReference type="ChEBI" id="CHEBI:58349"/>
    </ligand>
</feature>
<comment type="catalytic activity">
    <reaction evidence="13">
        <text>5-amino-6-(5-phospho-D-ribitylamino)uracil + NADP(+) = 5-amino-6-(5-phospho-D-ribosylamino)uracil + NADPH + H(+)</text>
        <dbReference type="Rhea" id="RHEA:17845"/>
        <dbReference type="ChEBI" id="CHEBI:15378"/>
        <dbReference type="ChEBI" id="CHEBI:57783"/>
        <dbReference type="ChEBI" id="CHEBI:58349"/>
        <dbReference type="ChEBI" id="CHEBI:58421"/>
        <dbReference type="ChEBI" id="CHEBI:58453"/>
        <dbReference type="EC" id="1.1.1.193"/>
    </reaction>
</comment>
<dbReference type="GO" id="GO:0008703">
    <property type="term" value="F:5-amino-6-(5-phosphoribosylamino)uracil reductase activity"/>
    <property type="evidence" value="ECO:0007669"/>
    <property type="project" value="UniProtKB-EC"/>
</dbReference>
<dbReference type="GO" id="GO:0008835">
    <property type="term" value="F:diaminohydroxyphosphoribosylaminopyrimidine deaminase activity"/>
    <property type="evidence" value="ECO:0007669"/>
    <property type="project" value="UniProtKB-EC"/>
</dbReference>
<evidence type="ECO:0000256" key="10">
    <source>
        <dbReference type="ARBA" id="ARBA00022857"/>
    </source>
</evidence>
<dbReference type="GO" id="GO:0008270">
    <property type="term" value="F:zinc ion binding"/>
    <property type="evidence" value="ECO:0007669"/>
    <property type="project" value="InterPro"/>
</dbReference>
<evidence type="ECO:0000256" key="14">
    <source>
        <dbReference type="PIRSR" id="PIRSR006769-1"/>
    </source>
</evidence>
<keyword evidence="6 13" id="KW-0686">Riboflavin biosynthesis</keyword>
<organism evidence="18 19">
    <name type="scientific">Gilliamella intestini</name>
    <dbReference type="NCBI Taxonomy" id="1798183"/>
    <lineage>
        <taxon>Bacteria</taxon>
        <taxon>Pseudomonadati</taxon>
        <taxon>Pseudomonadota</taxon>
        <taxon>Gammaproteobacteria</taxon>
        <taxon>Orbales</taxon>
        <taxon>Orbaceae</taxon>
        <taxon>Gilliamella</taxon>
    </lineage>
</organism>
<dbReference type="InterPro" id="IPR004794">
    <property type="entry name" value="Eubact_RibD"/>
</dbReference>
<comment type="pathway">
    <text evidence="2 13">Cofactor biosynthesis; riboflavin biosynthesis; 5-amino-6-(D-ribitylamino)uracil from GTP: step 2/4.</text>
</comment>
<evidence type="ECO:0000256" key="8">
    <source>
        <dbReference type="ARBA" id="ARBA00022801"/>
    </source>
</evidence>
<keyword evidence="8 13" id="KW-0378">Hydrolase</keyword>
<dbReference type="RefSeq" id="WP_091123838.1">
    <property type="nucleotide sequence ID" value="NZ_FMBA01000027.1"/>
</dbReference>
<comment type="function">
    <text evidence="1 13">Converts 2,5-diamino-6-(ribosylamino)-4(3h)-pyrimidinone 5'-phosphate into 5-amino-6-(ribosylamino)-2,4(1h,3h)-pyrimidinedione 5'-phosphate.</text>
</comment>
<evidence type="ECO:0000256" key="11">
    <source>
        <dbReference type="ARBA" id="ARBA00023002"/>
    </source>
</evidence>
<dbReference type="Pfam" id="PF00383">
    <property type="entry name" value="dCMP_cyt_deam_1"/>
    <property type="match status" value="1"/>
</dbReference>
<evidence type="ECO:0000256" key="12">
    <source>
        <dbReference type="ARBA" id="ARBA00023268"/>
    </source>
</evidence>
<evidence type="ECO:0000313" key="19">
    <source>
        <dbReference type="Proteomes" id="UP000199698"/>
    </source>
</evidence>
<dbReference type="EMBL" id="FMBA01000027">
    <property type="protein sequence ID" value="SCC12304.1"/>
    <property type="molecule type" value="Genomic_DNA"/>
</dbReference>
<dbReference type="InterPro" id="IPR016192">
    <property type="entry name" value="APOBEC/CMP_deaminase_Zn-bd"/>
</dbReference>
<keyword evidence="11 13" id="KW-0560">Oxidoreductase</keyword>
<dbReference type="UniPathway" id="UPA00275">
    <property type="reaction ID" value="UER00401"/>
</dbReference>
<feature type="domain" description="CMP/dCMP-type deaminase" evidence="17">
    <location>
        <begin position="6"/>
        <end position="128"/>
    </location>
</feature>
<keyword evidence="19" id="KW-1185">Reference proteome</keyword>
<dbReference type="InterPro" id="IPR050765">
    <property type="entry name" value="Riboflavin_Biosynth_HTPR"/>
</dbReference>
<dbReference type="OrthoDB" id="9800865at2"/>
<evidence type="ECO:0000256" key="3">
    <source>
        <dbReference type="ARBA" id="ARBA00004910"/>
    </source>
</evidence>
<feature type="binding site" evidence="16">
    <location>
        <position position="89"/>
    </location>
    <ligand>
        <name>Zn(2+)</name>
        <dbReference type="ChEBI" id="CHEBI:29105"/>
        <note>catalytic</note>
    </ligand>
</feature>
<name>A0A1C4BZY8_9GAMM</name>
<dbReference type="NCBIfam" id="NF008052">
    <property type="entry name" value="PRK10786.1"/>
    <property type="match status" value="1"/>
</dbReference>
<keyword evidence="12" id="KW-0511">Multifunctional enzyme</keyword>
<keyword evidence="7 13" id="KW-0479">Metal-binding</keyword>
<sequence length="376" mass="41383">MTAICNKDHFYMQQAIDLAKLGRFTTTPNPNVGCVIVKDDQIIGKGYHQKAGEPHAEVHALKMAGDEAIGATAYVTLEPCSHFGRTPPCADALIKAGIIRVVIAMQDPNPNVAGNGIKRLKEAGIDVTIGVLTEQAEAINKGFLKRMRTGLPYVQLKLAVSLDGKIAMASGESKWITSNKAREDVQQFRAQASCILSTRATVQADNASLTVRYYQLPDEIKKIYLPEKIRQPIRVILDSQDQLIGTENIFNQPGETWIVRKKDSLIAKQNTKLIIESSSCKQINLSKLFALLAEKQINSVWVEAGAHLAGALIEQDLVDELIIYYAPKLLGHNALDMCILPNLQKLSLAPQFEFESIAMVGDDLRVILKRKSLATL</sequence>
<evidence type="ECO:0000313" key="18">
    <source>
        <dbReference type="EMBL" id="SCC12304.1"/>
    </source>
</evidence>
<dbReference type="InterPro" id="IPR002734">
    <property type="entry name" value="RibDG_C"/>
</dbReference>
<dbReference type="GO" id="GO:0009231">
    <property type="term" value="P:riboflavin biosynthetic process"/>
    <property type="evidence" value="ECO:0007669"/>
    <property type="project" value="UniProtKB-UniPathway"/>
</dbReference>
<dbReference type="PANTHER" id="PTHR38011">
    <property type="entry name" value="DIHYDROFOLATE REDUCTASE FAMILY PROTEIN (AFU_ORTHOLOGUE AFUA_8G06820)"/>
    <property type="match status" value="1"/>
</dbReference>
<keyword evidence="9 13" id="KW-0862">Zinc</keyword>
<evidence type="ECO:0000256" key="1">
    <source>
        <dbReference type="ARBA" id="ARBA00002151"/>
    </source>
</evidence>
<evidence type="ECO:0000256" key="5">
    <source>
        <dbReference type="ARBA" id="ARBA00007417"/>
    </source>
</evidence>
<dbReference type="InterPro" id="IPR016193">
    <property type="entry name" value="Cytidine_deaminase-like"/>
</dbReference>
<feature type="binding site" evidence="15">
    <location>
        <position position="173"/>
    </location>
    <ligand>
        <name>substrate</name>
    </ligand>
</feature>
<evidence type="ECO:0000256" key="15">
    <source>
        <dbReference type="PIRSR" id="PIRSR006769-2"/>
    </source>
</evidence>
<dbReference type="CDD" id="cd01284">
    <property type="entry name" value="Riboflavin_deaminase-reductase"/>
    <property type="match status" value="1"/>
</dbReference>
<feature type="binding site" evidence="15">
    <location>
        <position position="303"/>
    </location>
    <ligand>
        <name>substrate</name>
    </ligand>
</feature>
<comment type="pathway">
    <text evidence="3 13">Cofactor biosynthesis; riboflavin biosynthesis; 5-amino-6-(D-ribitylamino)uracil from GTP: step 3/4.</text>
</comment>
<evidence type="ECO:0000256" key="9">
    <source>
        <dbReference type="ARBA" id="ARBA00022833"/>
    </source>
</evidence>
<dbReference type="InterPro" id="IPR011549">
    <property type="entry name" value="RibD_C"/>
</dbReference>
<dbReference type="InterPro" id="IPR002125">
    <property type="entry name" value="CMP_dCMP_dom"/>
</dbReference>
<dbReference type="EC" id="1.1.1.193" evidence="13"/>
<keyword evidence="10 13" id="KW-0521">NADP</keyword>
<comment type="similarity">
    <text evidence="4 13">In the N-terminal section; belongs to the cytidine and deoxycytidylate deaminase family.</text>
</comment>
<protein>
    <recommendedName>
        <fullName evidence="13">Riboflavin biosynthesis protein RibD</fullName>
    </recommendedName>
    <domain>
        <recommendedName>
            <fullName evidence="13">Diaminohydroxyphosphoribosylaminopyrimidine deaminase</fullName>
            <shortName evidence="13">DRAP deaminase</shortName>
            <ecNumber evidence="13">3.5.4.26</ecNumber>
        </recommendedName>
        <alternativeName>
            <fullName evidence="13">Riboflavin-specific deaminase</fullName>
        </alternativeName>
    </domain>
    <domain>
        <recommendedName>
            <fullName evidence="13">5-amino-6-(5-phosphoribosylamino)uracil reductase</fullName>
            <ecNumber evidence="13">1.1.1.193</ecNumber>
        </recommendedName>
        <alternativeName>
            <fullName evidence="13">HTP reductase</fullName>
        </alternativeName>
    </domain>
</protein>
<feature type="binding site" evidence="15">
    <location>
        <position position="201"/>
    </location>
    <ligand>
        <name>NADP(+)</name>
        <dbReference type="ChEBI" id="CHEBI:58349"/>
    </ligand>
</feature>
<dbReference type="AlphaFoldDB" id="A0A1C4BZY8"/>
<gene>
    <name evidence="18" type="ORF">GA0061080_102710</name>
</gene>
<dbReference type="Gene3D" id="3.40.140.10">
    <property type="entry name" value="Cytidine Deaminase, domain 2"/>
    <property type="match status" value="1"/>
</dbReference>
<comment type="similarity">
    <text evidence="5 13">In the C-terminal section; belongs to the HTP reductase family.</text>
</comment>
<dbReference type="GO" id="GO:0050661">
    <property type="term" value="F:NADP binding"/>
    <property type="evidence" value="ECO:0007669"/>
    <property type="project" value="InterPro"/>
</dbReference>
<feature type="binding site" evidence="16">
    <location>
        <position position="55"/>
    </location>
    <ligand>
        <name>Zn(2+)</name>
        <dbReference type="ChEBI" id="CHEBI:29105"/>
        <note>catalytic</note>
    </ligand>
</feature>
<dbReference type="PROSITE" id="PS51747">
    <property type="entry name" value="CYT_DCMP_DEAMINASES_2"/>
    <property type="match status" value="1"/>
</dbReference>